<dbReference type="SUPFAM" id="SSF46689">
    <property type="entry name" value="Homeodomain-like"/>
    <property type="match status" value="1"/>
</dbReference>
<evidence type="ECO:0000313" key="2">
    <source>
        <dbReference type="EMBL" id="MFC6669080.1"/>
    </source>
</evidence>
<evidence type="ECO:0000313" key="3">
    <source>
        <dbReference type="Proteomes" id="UP001596422"/>
    </source>
</evidence>
<sequence length="226" mass="24608">MNKRRREAVQLRIGGATVAEAAKQAGLSPPTVIAAYKAFVAGGWSAVDVKPRGRKAGAGRSLAPEQELALLRHLFASPPDACLEAGGLWQAEGILRWVQAEFGVALTPRSLGRLLQQWQLDAPDLKASLLARPLGTIRQRWSRGRLKPLEAAMRQKGGTLAWGGLRRIANPATGAPCYQLYVSVGRGRYYWLLSDRPPVSTLYQEFFQRLLGVCKGPVGLVFQGPI</sequence>
<feature type="domain" description="Insertion element IS150 protein InsJ-like helix-turn-helix" evidence="1">
    <location>
        <begin position="4"/>
        <end position="55"/>
    </location>
</feature>
<name>A0ABW1ZUL6_9GAMM</name>
<gene>
    <name evidence="2" type="ORF">ACFQDL_02350</name>
</gene>
<accession>A0ABW1ZUL6</accession>
<organism evidence="2 3">
    <name type="scientific">Marinobacterium aestuariivivens</name>
    <dbReference type="NCBI Taxonomy" id="1698799"/>
    <lineage>
        <taxon>Bacteria</taxon>
        <taxon>Pseudomonadati</taxon>
        <taxon>Pseudomonadota</taxon>
        <taxon>Gammaproteobacteria</taxon>
        <taxon>Oceanospirillales</taxon>
        <taxon>Oceanospirillaceae</taxon>
        <taxon>Marinobacterium</taxon>
    </lineage>
</organism>
<dbReference type="RefSeq" id="WP_379907626.1">
    <property type="nucleotide sequence ID" value="NZ_JBHSWE010000001.1"/>
</dbReference>
<dbReference type="Pfam" id="PF13518">
    <property type="entry name" value="HTH_28"/>
    <property type="match status" value="1"/>
</dbReference>
<dbReference type="Proteomes" id="UP001596422">
    <property type="component" value="Unassembled WGS sequence"/>
</dbReference>
<protein>
    <submittedName>
        <fullName evidence="2">Helix-turn-helix domain-containing protein</fullName>
    </submittedName>
</protein>
<reference evidence="3" key="1">
    <citation type="journal article" date="2019" name="Int. J. Syst. Evol. Microbiol.">
        <title>The Global Catalogue of Microorganisms (GCM) 10K type strain sequencing project: providing services to taxonomists for standard genome sequencing and annotation.</title>
        <authorList>
            <consortium name="The Broad Institute Genomics Platform"/>
            <consortium name="The Broad Institute Genome Sequencing Center for Infectious Disease"/>
            <person name="Wu L."/>
            <person name="Ma J."/>
        </authorList>
    </citation>
    <scope>NUCLEOTIDE SEQUENCE [LARGE SCALE GENOMIC DNA]</scope>
    <source>
        <strain evidence="3">NBRC 111756</strain>
    </source>
</reference>
<keyword evidence="3" id="KW-1185">Reference proteome</keyword>
<proteinExistence type="predicted"/>
<comment type="caution">
    <text evidence="2">The sequence shown here is derived from an EMBL/GenBank/DDBJ whole genome shotgun (WGS) entry which is preliminary data.</text>
</comment>
<evidence type="ECO:0000259" key="1">
    <source>
        <dbReference type="Pfam" id="PF13518"/>
    </source>
</evidence>
<dbReference type="InterPro" id="IPR009057">
    <property type="entry name" value="Homeodomain-like_sf"/>
</dbReference>
<dbReference type="EMBL" id="JBHSWE010000001">
    <property type="protein sequence ID" value="MFC6669080.1"/>
    <property type="molecule type" value="Genomic_DNA"/>
</dbReference>
<dbReference type="InterPro" id="IPR055247">
    <property type="entry name" value="InsJ-like_HTH"/>
</dbReference>